<evidence type="ECO:0000313" key="2">
    <source>
        <dbReference type="EMBL" id="HGQ74139.1"/>
    </source>
</evidence>
<feature type="domain" description="FHA" evidence="1">
    <location>
        <begin position="43"/>
        <end position="92"/>
    </location>
</feature>
<dbReference type="AlphaFoldDB" id="A0A7C4JLJ9"/>
<dbReference type="InterPro" id="IPR000253">
    <property type="entry name" value="FHA_dom"/>
</dbReference>
<organism evidence="2">
    <name type="scientific">Staphylothermus marinus</name>
    <dbReference type="NCBI Taxonomy" id="2280"/>
    <lineage>
        <taxon>Archaea</taxon>
        <taxon>Thermoproteota</taxon>
        <taxon>Thermoprotei</taxon>
        <taxon>Desulfurococcales</taxon>
        <taxon>Desulfurococcaceae</taxon>
        <taxon>Staphylothermus</taxon>
    </lineage>
</organism>
<gene>
    <name evidence="2" type="ORF">ENU20_03580</name>
</gene>
<dbReference type="PROSITE" id="PS50006">
    <property type="entry name" value="FHA_DOMAIN"/>
    <property type="match status" value="1"/>
</dbReference>
<reference evidence="2" key="1">
    <citation type="journal article" date="2020" name="mSystems">
        <title>Genome- and Community-Level Interaction Insights into Carbon Utilization and Element Cycling Functions of Hydrothermarchaeota in Hydrothermal Sediment.</title>
        <authorList>
            <person name="Zhou Z."/>
            <person name="Liu Y."/>
            <person name="Xu W."/>
            <person name="Pan J."/>
            <person name="Luo Z.H."/>
            <person name="Li M."/>
        </authorList>
    </citation>
    <scope>NUCLEOTIDE SEQUENCE [LARGE SCALE GENOMIC DNA]</scope>
    <source>
        <strain evidence="2">SpSt-648</strain>
    </source>
</reference>
<dbReference type="SUPFAM" id="SSF49879">
    <property type="entry name" value="SMAD/FHA domain"/>
    <property type="match status" value="1"/>
</dbReference>
<proteinExistence type="predicted"/>
<evidence type="ECO:0000259" key="1">
    <source>
        <dbReference type="PROSITE" id="PS50006"/>
    </source>
</evidence>
<dbReference type="InterPro" id="IPR008984">
    <property type="entry name" value="SMAD_FHA_dom_sf"/>
</dbReference>
<sequence>MVEENVKNNGSQEKSVAPKLILRVVKSSFFIPQTEWVLEPNEHVLGRYPSNDIVIPDPYVSRRHAKLFFKDGNWFIEDLDSTNGTIVNNEDIRDKGPVVLVENAEIIIGLTVLTVKFQKS</sequence>
<accession>A0A7C4JLJ9</accession>
<protein>
    <submittedName>
        <fullName evidence="2">FHA domain-containing protein</fullName>
    </submittedName>
</protein>
<dbReference type="CDD" id="cd00060">
    <property type="entry name" value="FHA"/>
    <property type="match status" value="1"/>
</dbReference>
<dbReference type="Pfam" id="PF00498">
    <property type="entry name" value="FHA"/>
    <property type="match status" value="1"/>
</dbReference>
<comment type="caution">
    <text evidence="2">The sequence shown here is derived from an EMBL/GenBank/DDBJ whole genome shotgun (WGS) entry which is preliminary data.</text>
</comment>
<dbReference type="SMART" id="SM00240">
    <property type="entry name" value="FHA"/>
    <property type="match status" value="1"/>
</dbReference>
<dbReference type="InterPro" id="IPR050923">
    <property type="entry name" value="Cell_Proc_Reg/RNA_Proc"/>
</dbReference>
<dbReference type="PANTHER" id="PTHR23308">
    <property type="entry name" value="NUCLEAR INHIBITOR OF PROTEIN PHOSPHATASE-1"/>
    <property type="match status" value="1"/>
</dbReference>
<dbReference type="EMBL" id="DTBP01000023">
    <property type="protein sequence ID" value="HGQ74139.1"/>
    <property type="molecule type" value="Genomic_DNA"/>
</dbReference>
<name>A0A7C4JLJ9_STAMA</name>
<dbReference type="Gene3D" id="2.60.200.20">
    <property type="match status" value="1"/>
</dbReference>